<evidence type="ECO:0000256" key="1">
    <source>
        <dbReference type="ARBA" id="ARBA00006484"/>
    </source>
</evidence>
<dbReference type="SMART" id="SM00822">
    <property type="entry name" value="PKS_KR"/>
    <property type="match status" value="1"/>
</dbReference>
<dbReference type="Pfam" id="PF13561">
    <property type="entry name" value="adh_short_C2"/>
    <property type="match status" value="1"/>
</dbReference>
<dbReference type="InterPro" id="IPR057326">
    <property type="entry name" value="KR_dom"/>
</dbReference>
<keyword evidence="4" id="KW-1185">Reference proteome</keyword>
<dbReference type="GO" id="GO:0016616">
    <property type="term" value="F:oxidoreductase activity, acting on the CH-OH group of donors, NAD or NADP as acceptor"/>
    <property type="evidence" value="ECO:0007669"/>
    <property type="project" value="UniProtKB-ARBA"/>
</dbReference>
<comment type="caution">
    <text evidence="3">The sequence shown here is derived from an EMBL/GenBank/DDBJ whole genome shotgun (WGS) entry which is preliminary data.</text>
</comment>
<dbReference type="EMBL" id="AAVT01000001">
    <property type="protein sequence ID" value="EAW33147.1"/>
    <property type="molecule type" value="Genomic_DNA"/>
</dbReference>
<dbReference type="InterPro" id="IPR036291">
    <property type="entry name" value="NAD(P)-bd_dom_sf"/>
</dbReference>
<dbReference type="PROSITE" id="PS00061">
    <property type="entry name" value="ADH_SHORT"/>
    <property type="match status" value="1"/>
</dbReference>
<feature type="domain" description="Ketoreductase" evidence="2">
    <location>
        <begin position="15"/>
        <end position="201"/>
    </location>
</feature>
<comment type="similarity">
    <text evidence="1">Belongs to the short-chain dehydrogenases/reductases (SDR) family.</text>
</comment>
<sequence>MNIEKTAQHFNLTDKVIVITGGTRGMGLEMAKAFAQAGASLVVSSRKADACAAVAAAIRDEIGTACIGVPCHVADWDACDALVDAAYAEYGRVDVLVNNAGMSPLYDKLSSVSRDLFDKVIGVNLAGPYRLSALIGERMAEGDGGSIINVSSTSSLMPGAKEIPYAAAKAGLNALTTGLAHALGPKVRTNCILPGPFLTDISKAWDMDAMSKVFEKTIPMQRAGHAEEIVGAALYLASDASSFTNGAIIKVDGGMSYAAS</sequence>
<dbReference type="PANTHER" id="PTHR42760">
    <property type="entry name" value="SHORT-CHAIN DEHYDROGENASES/REDUCTASES FAMILY MEMBER"/>
    <property type="match status" value="1"/>
</dbReference>
<dbReference type="FunFam" id="3.40.50.720:FF:000084">
    <property type="entry name" value="Short-chain dehydrogenase reductase"/>
    <property type="match status" value="1"/>
</dbReference>
<dbReference type="AlphaFoldDB" id="A0YAJ3"/>
<dbReference type="OrthoDB" id="9809287at2"/>
<accession>A0YAJ3</accession>
<dbReference type="STRING" id="247633.GP2143_17866"/>
<dbReference type="InterPro" id="IPR002347">
    <property type="entry name" value="SDR_fam"/>
</dbReference>
<dbReference type="PRINTS" id="PR00081">
    <property type="entry name" value="GDHRDH"/>
</dbReference>
<dbReference type="Proteomes" id="UP000004931">
    <property type="component" value="Unassembled WGS sequence"/>
</dbReference>
<dbReference type="PRINTS" id="PR00080">
    <property type="entry name" value="SDRFAMILY"/>
</dbReference>
<dbReference type="CDD" id="cd05233">
    <property type="entry name" value="SDR_c"/>
    <property type="match status" value="1"/>
</dbReference>
<evidence type="ECO:0000313" key="4">
    <source>
        <dbReference type="Proteomes" id="UP000004931"/>
    </source>
</evidence>
<proteinExistence type="inferred from homology"/>
<evidence type="ECO:0000313" key="3">
    <source>
        <dbReference type="EMBL" id="EAW33147.1"/>
    </source>
</evidence>
<gene>
    <name evidence="3" type="ORF">GP2143_17866</name>
</gene>
<protein>
    <submittedName>
        <fullName evidence="3">Putative short chain dehydrogenase</fullName>
    </submittedName>
</protein>
<reference evidence="3 4" key="1">
    <citation type="journal article" date="2010" name="J. Bacteriol.">
        <title>Genome sequence of the oligotrophic marine Gammaproteobacterium HTCC2143, isolated from the Oregon Coast.</title>
        <authorList>
            <person name="Oh H.M."/>
            <person name="Kang I."/>
            <person name="Ferriera S."/>
            <person name="Giovannoni S.J."/>
            <person name="Cho J.C."/>
        </authorList>
    </citation>
    <scope>NUCLEOTIDE SEQUENCE [LARGE SCALE GENOMIC DNA]</scope>
    <source>
        <strain evidence="3 4">HTCC2143</strain>
    </source>
</reference>
<dbReference type="InterPro" id="IPR020904">
    <property type="entry name" value="Sc_DH/Rdtase_CS"/>
</dbReference>
<name>A0YAJ3_9GAMM</name>
<organism evidence="3 4">
    <name type="scientific">marine gamma proteobacterium HTCC2143</name>
    <dbReference type="NCBI Taxonomy" id="247633"/>
    <lineage>
        <taxon>Bacteria</taxon>
        <taxon>Pseudomonadati</taxon>
        <taxon>Pseudomonadota</taxon>
        <taxon>Gammaproteobacteria</taxon>
        <taxon>Cellvibrionales</taxon>
        <taxon>Spongiibacteraceae</taxon>
        <taxon>BD1-7 clade</taxon>
    </lineage>
</organism>
<dbReference type="eggNOG" id="COG1028">
    <property type="taxonomic scope" value="Bacteria"/>
</dbReference>
<dbReference type="NCBIfam" id="NF005559">
    <property type="entry name" value="PRK07231.1"/>
    <property type="match status" value="1"/>
</dbReference>
<dbReference type="Gene3D" id="3.40.50.720">
    <property type="entry name" value="NAD(P)-binding Rossmann-like Domain"/>
    <property type="match status" value="1"/>
</dbReference>
<evidence type="ECO:0000259" key="2">
    <source>
        <dbReference type="SMART" id="SM00822"/>
    </source>
</evidence>
<dbReference type="SUPFAM" id="SSF51735">
    <property type="entry name" value="NAD(P)-binding Rossmann-fold domains"/>
    <property type="match status" value="1"/>
</dbReference>